<feature type="domain" description="Sushi" evidence="2">
    <location>
        <begin position="15"/>
        <end position="67"/>
    </location>
</feature>
<organism evidence="3 4">
    <name type="scientific">Trichonephila inaurata madagascariensis</name>
    <dbReference type="NCBI Taxonomy" id="2747483"/>
    <lineage>
        <taxon>Eukaryota</taxon>
        <taxon>Metazoa</taxon>
        <taxon>Ecdysozoa</taxon>
        <taxon>Arthropoda</taxon>
        <taxon>Chelicerata</taxon>
        <taxon>Arachnida</taxon>
        <taxon>Araneae</taxon>
        <taxon>Araneomorphae</taxon>
        <taxon>Entelegynae</taxon>
        <taxon>Araneoidea</taxon>
        <taxon>Nephilidae</taxon>
        <taxon>Trichonephila</taxon>
        <taxon>Trichonephila inaurata</taxon>
    </lineage>
</organism>
<dbReference type="OrthoDB" id="10467047at2759"/>
<comment type="caution">
    <text evidence="3">The sequence shown here is derived from an EMBL/GenBank/DDBJ whole genome shotgun (WGS) entry which is preliminary data.</text>
</comment>
<dbReference type="SUPFAM" id="SSF57535">
    <property type="entry name" value="Complement control module/SCR domain"/>
    <property type="match status" value="1"/>
</dbReference>
<keyword evidence="4" id="KW-1185">Reference proteome</keyword>
<evidence type="ECO:0000313" key="3">
    <source>
        <dbReference type="EMBL" id="GFY74351.1"/>
    </source>
</evidence>
<evidence type="ECO:0000313" key="4">
    <source>
        <dbReference type="Proteomes" id="UP000886998"/>
    </source>
</evidence>
<accession>A0A8X6YK12</accession>
<evidence type="ECO:0000259" key="2">
    <source>
        <dbReference type="Pfam" id="PF00084"/>
    </source>
</evidence>
<dbReference type="EMBL" id="BMAV01020692">
    <property type="protein sequence ID" value="GFY74351.1"/>
    <property type="molecule type" value="Genomic_DNA"/>
</dbReference>
<gene>
    <name evidence="3" type="ORF">TNIN_440491</name>
</gene>
<protein>
    <recommendedName>
        <fullName evidence="2">Sushi domain-containing protein</fullName>
    </recommendedName>
</protein>
<name>A0A8X6YK12_9ARAC</name>
<proteinExistence type="predicted"/>
<dbReference type="InterPro" id="IPR035976">
    <property type="entry name" value="Sushi/SCR/CCP_sf"/>
</dbReference>
<evidence type="ECO:0000256" key="1">
    <source>
        <dbReference type="ARBA" id="ARBA00023157"/>
    </source>
</evidence>
<keyword evidence="1" id="KW-1015">Disulfide bond</keyword>
<reference evidence="3" key="1">
    <citation type="submission" date="2020-08" db="EMBL/GenBank/DDBJ databases">
        <title>Multicomponent nature underlies the extraordinary mechanical properties of spider dragline silk.</title>
        <authorList>
            <person name="Kono N."/>
            <person name="Nakamura H."/>
            <person name="Mori M."/>
            <person name="Yoshida Y."/>
            <person name="Ohtoshi R."/>
            <person name="Malay A.D."/>
            <person name="Moran D.A.P."/>
            <person name="Tomita M."/>
            <person name="Numata K."/>
            <person name="Arakawa K."/>
        </authorList>
    </citation>
    <scope>NUCLEOTIDE SEQUENCE</scope>
</reference>
<dbReference type="Proteomes" id="UP000886998">
    <property type="component" value="Unassembled WGS sequence"/>
</dbReference>
<dbReference type="InterPro" id="IPR000436">
    <property type="entry name" value="Sushi_SCR_CCP_dom"/>
</dbReference>
<sequence>MSPGGNGSSSPKMFPTPISNDLNVVQDCNYATPGFKCFVECKGNLKLNGQKYILCMNNSKWSFQPKCVKTLCPNLVLQDDLLELKEVCSTKTLEMFVKSLAKWWKKLGKNTGKA</sequence>
<dbReference type="Gene3D" id="2.10.70.10">
    <property type="entry name" value="Complement Module, domain 1"/>
    <property type="match status" value="1"/>
</dbReference>
<dbReference type="Pfam" id="PF00084">
    <property type="entry name" value="Sushi"/>
    <property type="match status" value="1"/>
</dbReference>
<dbReference type="AlphaFoldDB" id="A0A8X6YK12"/>